<dbReference type="PRINTS" id="PR00368">
    <property type="entry name" value="FADPNR"/>
</dbReference>
<dbReference type="PANTHER" id="PTHR48105">
    <property type="entry name" value="THIOREDOXIN REDUCTASE 1-RELATED-RELATED"/>
    <property type="match status" value="1"/>
</dbReference>
<dbReference type="InterPro" id="IPR036188">
    <property type="entry name" value="FAD/NAD-bd_sf"/>
</dbReference>
<keyword evidence="3" id="KW-0560">Oxidoreductase</keyword>
<keyword evidence="6" id="KW-1185">Reference proteome</keyword>
<evidence type="ECO:0000256" key="2">
    <source>
        <dbReference type="ARBA" id="ARBA00022630"/>
    </source>
</evidence>
<dbReference type="PRINTS" id="PR00469">
    <property type="entry name" value="PNDRDTASEII"/>
</dbReference>
<feature type="domain" description="FAD/NAD(P)-binding" evidence="4">
    <location>
        <begin position="9"/>
        <end position="307"/>
    </location>
</feature>
<proteinExistence type="inferred from homology"/>
<sequence length="335" mass="36589">MPPPPLLETLILGAGPAGLAAALLCARGRISALVFDSQSYRNAGITHMHSVPSRDHIDPREFRAISRDQITSRYDSVWFEDTTIVGIVPVKVGERGKWDGFEVKDEQGRTWVGRKVVLATGARDVFPSIEGYAENWPSHIYQCLACDGFEQRGTPIGILEFDSPMAAHYVSMAYKFDERVTVFGNGEISAREEVQGALRKARAMGARVDERRIRRLVNNGPSHTDGVTIEFEEGESVTLGFLVNRPPTVLRAKELVEQLGLETKEDPMSGEVVVVKDVMNATSVKGVFAAGDTMAMFKQVTVAMAEGLKAAAGAAMALEGEDVEEALKAYEQEQS</sequence>
<dbReference type="AlphaFoldDB" id="A0A9P4QNA6"/>
<keyword evidence="2" id="KW-0285">Flavoprotein</keyword>
<dbReference type="Proteomes" id="UP000799444">
    <property type="component" value="Unassembled WGS sequence"/>
</dbReference>
<comment type="similarity">
    <text evidence="1">Belongs to the class-II pyridine nucleotide-disulfide oxidoreductase family.</text>
</comment>
<dbReference type="EMBL" id="ML996268">
    <property type="protein sequence ID" value="KAF2728755.1"/>
    <property type="molecule type" value="Genomic_DNA"/>
</dbReference>
<dbReference type="Pfam" id="PF07992">
    <property type="entry name" value="Pyr_redox_2"/>
    <property type="match status" value="1"/>
</dbReference>
<evidence type="ECO:0000313" key="5">
    <source>
        <dbReference type="EMBL" id="KAF2728755.1"/>
    </source>
</evidence>
<dbReference type="OrthoDB" id="10260355at2759"/>
<dbReference type="Gene3D" id="3.50.50.60">
    <property type="entry name" value="FAD/NAD(P)-binding domain"/>
    <property type="match status" value="2"/>
</dbReference>
<evidence type="ECO:0000313" key="6">
    <source>
        <dbReference type="Proteomes" id="UP000799444"/>
    </source>
</evidence>
<evidence type="ECO:0000256" key="1">
    <source>
        <dbReference type="ARBA" id="ARBA00009333"/>
    </source>
</evidence>
<dbReference type="InterPro" id="IPR050097">
    <property type="entry name" value="Ferredoxin-NADP_redctase_2"/>
</dbReference>
<evidence type="ECO:0000259" key="4">
    <source>
        <dbReference type="Pfam" id="PF07992"/>
    </source>
</evidence>
<reference evidence="5" key="1">
    <citation type="journal article" date="2020" name="Stud. Mycol.">
        <title>101 Dothideomycetes genomes: a test case for predicting lifestyles and emergence of pathogens.</title>
        <authorList>
            <person name="Haridas S."/>
            <person name="Albert R."/>
            <person name="Binder M."/>
            <person name="Bloem J."/>
            <person name="Labutti K."/>
            <person name="Salamov A."/>
            <person name="Andreopoulos B."/>
            <person name="Baker S."/>
            <person name="Barry K."/>
            <person name="Bills G."/>
            <person name="Bluhm B."/>
            <person name="Cannon C."/>
            <person name="Castanera R."/>
            <person name="Culley D."/>
            <person name="Daum C."/>
            <person name="Ezra D."/>
            <person name="Gonzalez J."/>
            <person name="Henrissat B."/>
            <person name="Kuo A."/>
            <person name="Liang C."/>
            <person name="Lipzen A."/>
            <person name="Lutzoni F."/>
            <person name="Magnuson J."/>
            <person name="Mondo S."/>
            <person name="Nolan M."/>
            <person name="Ohm R."/>
            <person name="Pangilinan J."/>
            <person name="Park H.-J."/>
            <person name="Ramirez L."/>
            <person name="Alfaro M."/>
            <person name="Sun H."/>
            <person name="Tritt A."/>
            <person name="Yoshinaga Y."/>
            <person name="Zwiers L.-H."/>
            <person name="Turgeon B."/>
            <person name="Goodwin S."/>
            <person name="Spatafora J."/>
            <person name="Crous P."/>
            <person name="Grigoriev I."/>
        </authorList>
    </citation>
    <scope>NUCLEOTIDE SEQUENCE</scope>
    <source>
        <strain evidence="5">CBS 125425</strain>
    </source>
</reference>
<dbReference type="InterPro" id="IPR023753">
    <property type="entry name" value="FAD/NAD-binding_dom"/>
</dbReference>
<evidence type="ECO:0000256" key="3">
    <source>
        <dbReference type="ARBA" id="ARBA00023002"/>
    </source>
</evidence>
<organism evidence="5 6">
    <name type="scientific">Polyplosphaeria fusca</name>
    <dbReference type="NCBI Taxonomy" id="682080"/>
    <lineage>
        <taxon>Eukaryota</taxon>
        <taxon>Fungi</taxon>
        <taxon>Dikarya</taxon>
        <taxon>Ascomycota</taxon>
        <taxon>Pezizomycotina</taxon>
        <taxon>Dothideomycetes</taxon>
        <taxon>Pleosporomycetidae</taxon>
        <taxon>Pleosporales</taxon>
        <taxon>Tetraplosphaeriaceae</taxon>
        <taxon>Polyplosphaeria</taxon>
    </lineage>
</organism>
<dbReference type="GO" id="GO:0016491">
    <property type="term" value="F:oxidoreductase activity"/>
    <property type="evidence" value="ECO:0007669"/>
    <property type="project" value="UniProtKB-KW"/>
</dbReference>
<gene>
    <name evidence="5" type="ORF">EJ04DRAFT_516407</name>
</gene>
<accession>A0A9P4QNA6</accession>
<comment type="caution">
    <text evidence="5">The sequence shown here is derived from an EMBL/GenBank/DDBJ whole genome shotgun (WGS) entry which is preliminary data.</text>
</comment>
<protein>
    <submittedName>
        <fullName evidence="5">FAD/NAD(P)-binding domain-containing protein</fullName>
    </submittedName>
</protein>
<dbReference type="SUPFAM" id="SSF51905">
    <property type="entry name" value="FAD/NAD(P)-binding domain"/>
    <property type="match status" value="1"/>
</dbReference>
<dbReference type="GO" id="GO:0097237">
    <property type="term" value="P:cellular response to toxic substance"/>
    <property type="evidence" value="ECO:0007669"/>
    <property type="project" value="UniProtKB-ARBA"/>
</dbReference>
<name>A0A9P4QNA6_9PLEO</name>